<evidence type="ECO:0000256" key="5">
    <source>
        <dbReference type="ARBA" id="ARBA00022692"/>
    </source>
</evidence>
<dbReference type="Pfam" id="PF00577">
    <property type="entry name" value="Usher"/>
    <property type="match status" value="1"/>
</dbReference>
<dbReference type="Gene3D" id="3.10.20.410">
    <property type="match status" value="1"/>
</dbReference>
<feature type="signal peptide" evidence="9">
    <location>
        <begin position="1"/>
        <end position="33"/>
    </location>
</feature>
<dbReference type="Gene3D" id="2.60.40.3110">
    <property type="match status" value="1"/>
</dbReference>
<keyword evidence="8" id="KW-0998">Cell outer membrane</keyword>
<feature type="chain" id="PRO_5045212018" evidence="9">
    <location>
        <begin position="34"/>
        <end position="830"/>
    </location>
</feature>
<dbReference type="InterPro" id="IPR025949">
    <property type="entry name" value="PapC-like_C"/>
</dbReference>
<comment type="subcellular location">
    <subcellularLocation>
        <location evidence="1">Cell outer membrane</location>
        <topology evidence="1">Multi-pass membrane protein</topology>
    </subcellularLocation>
</comment>
<dbReference type="Pfam" id="PF13953">
    <property type="entry name" value="PapC_C"/>
    <property type="match status" value="1"/>
</dbReference>
<protein>
    <submittedName>
        <fullName evidence="12">Outer membrane usher protein FimD/PapC</fullName>
    </submittedName>
</protein>
<name>A0ABT9SYM8_9GAMM</name>
<evidence type="ECO:0000256" key="3">
    <source>
        <dbReference type="ARBA" id="ARBA00022448"/>
    </source>
</evidence>
<evidence type="ECO:0000256" key="6">
    <source>
        <dbReference type="ARBA" id="ARBA00022729"/>
    </source>
</evidence>
<keyword evidence="6 9" id="KW-0732">Signal</keyword>
<keyword evidence="7" id="KW-0472">Membrane</keyword>
<dbReference type="InterPro" id="IPR042186">
    <property type="entry name" value="FimD_plug_dom"/>
</dbReference>
<dbReference type="RefSeq" id="WP_306848931.1">
    <property type="nucleotide sequence ID" value="NZ_JAUSSK010000002.1"/>
</dbReference>
<dbReference type="Gene3D" id="2.60.40.2070">
    <property type="match status" value="1"/>
</dbReference>
<dbReference type="Gene3D" id="2.60.40.2610">
    <property type="entry name" value="Outer membrane usher protein FimD, plug domain"/>
    <property type="match status" value="1"/>
</dbReference>
<evidence type="ECO:0000256" key="1">
    <source>
        <dbReference type="ARBA" id="ARBA00004571"/>
    </source>
</evidence>
<evidence type="ECO:0000313" key="13">
    <source>
        <dbReference type="Proteomes" id="UP001237737"/>
    </source>
</evidence>
<evidence type="ECO:0000256" key="8">
    <source>
        <dbReference type="ARBA" id="ARBA00023237"/>
    </source>
</evidence>
<evidence type="ECO:0000256" key="2">
    <source>
        <dbReference type="ARBA" id="ARBA00008064"/>
    </source>
</evidence>
<comment type="similarity">
    <text evidence="2">Belongs to the fimbrial export usher family.</text>
</comment>
<dbReference type="PANTHER" id="PTHR30451">
    <property type="entry name" value="OUTER MEMBRANE USHER PROTEIN"/>
    <property type="match status" value="1"/>
</dbReference>
<sequence length="830" mass="88139">MNSPVTGRRLCGAQLRLALLPLACAPDMVGAHADVGAANAPSMSPSVSERSDTDIEFDEHMLKLRGIDPTLAAYFRSAPRFTAGRHVVSLTVNGTAMGLAKARFDHHGALCIDRELLDAAKVDAELSALRDRTTSPCVDLVTMYPSSKIELSPAKAAISLLVPTEALRTRQRDLSGYARGGTAALLNYEIVGLDSRGGSHASRYRSANTEVGFNAGDWVVRSRQVSTSTDGRQRMEVLDTYASRSFAEQRAVVQVGEINVVNPALSGAQLTGVQVTNEQALAHQGAGATVEGIAQGPARVEVRQDGVLVYSTVVPQGPFTLTGIPRINRYSDLDVTVTGADGDAQRFTVNSALAGALDTAPGYAIALGTLRNAGGTEAPWVVSGGWSGSIDRDMSLSAGVMAASRYHSIGLGIGAFVAKDTQLHVNLAGSSATREGARGWQGMLTLSQRLDGRWSIGLAHSRQSRGFRDLLDATVVRSVASRRSRYRDQSSASVSWSHPRLGSVSAGYSRTLLFNRRGTRRALASWGSRLGRASVSLSAEWNLGRVRRQQGNSVYFNVSVPLGESRRVSSSVRRYAGETRYGAHFSEQVNDYASYRAGLEYRSSDRRRSLDVGVSLLPRYAQVDGSYTRNANSTTYGVGLRGGVLWHAHGLTASPYPMRDTFGVLSAGDSAGIRVSTPSGPVWTDARGYAVLPQLAPFGKSSIEVATDSLPRNVDIENGAAVVEAGRGAVAFLTFGMSKTRRVLLTAVTADGRSLPAGATVTDEKGELVSLVQGGGQVFVANALATPRLSVSGPDLPRCELDFRLEEQVDLGAYYESAAAVCRVVGGLGP</sequence>
<feature type="domain" description="PapC N-terminal" evidence="11">
    <location>
        <begin position="56"/>
        <end position="190"/>
    </location>
</feature>
<dbReference type="Proteomes" id="UP001237737">
    <property type="component" value="Unassembled WGS sequence"/>
</dbReference>
<dbReference type="EMBL" id="JAUSSK010000002">
    <property type="protein sequence ID" value="MDQ0009501.1"/>
    <property type="molecule type" value="Genomic_DNA"/>
</dbReference>
<keyword evidence="3" id="KW-0813">Transport</keyword>
<gene>
    <name evidence="12" type="ORF">J2T07_001678</name>
</gene>
<evidence type="ECO:0000313" key="12">
    <source>
        <dbReference type="EMBL" id="MDQ0009501.1"/>
    </source>
</evidence>
<dbReference type="InterPro" id="IPR000015">
    <property type="entry name" value="Fimb_usher"/>
</dbReference>
<feature type="domain" description="PapC-like C-terminal" evidence="10">
    <location>
        <begin position="744"/>
        <end position="807"/>
    </location>
</feature>
<keyword evidence="5" id="KW-0812">Transmembrane</keyword>
<dbReference type="InterPro" id="IPR025885">
    <property type="entry name" value="PapC_N"/>
</dbReference>
<dbReference type="SUPFAM" id="SSF141729">
    <property type="entry name" value="FimD N-terminal domain-like"/>
    <property type="match status" value="1"/>
</dbReference>
<accession>A0ABT9SYM8</accession>
<dbReference type="Pfam" id="PF13954">
    <property type="entry name" value="PapC_N"/>
    <property type="match status" value="1"/>
</dbReference>
<organism evidence="12 13">
    <name type="scientific">Luteibacter jiangsuensis</name>
    <dbReference type="NCBI Taxonomy" id="637577"/>
    <lineage>
        <taxon>Bacteria</taxon>
        <taxon>Pseudomonadati</taxon>
        <taxon>Pseudomonadota</taxon>
        <taxon>Gammaproteobacteria</taxon>
        <taxon>Lysobacterales</taxon>
        <taxon>Rhodanobacteraceae</taxon>
        <taxon>Luteibacter</taxon>
    </lineage>
</organism>
<evidence type="ECO:0000256" key="7">
    <source>
        <dbReference type="ARBA" id="ARBA00023136"/>
    </source>
</evidence>
<evidence type="ECO:0000259" key="11">
    <source>
        <dbReference type="Pfam" id="PF13954"/>
    </source>
</evidence>
<comment type="caution">
    <text evidence="12">The sequence shown here is derived from an EMBL/GenBank/DDBJ whole genome shotgun (WGS) entry which is preliminary data.</text>
</comment>
<reference evidence="12 13" key="1">
    <citation type="submission" date="2023-07" db="EMBL/GenBank/DDBJ databases">
        <title>Sorghum-associated microbial communities from plants grown in Nebraska, USA.</title>
        <authorList>
            <person name="Schachtman D."/>
        </authorList>
    </citation>
    <scope>NUCLEOTIDE SEQUENCE [LARGE SCALE GENOMIC DNA]</scope>
    <source>
        <strain evidence="12 13">CC60</strain>
    </source>
</reference>
<evidence type="ECO:0000256" key="4">
    <source>
        <dbReference type="ARBA" id="ARBA00022452"/>
    </source>
</evidence>
<keyword evidence="4" id="KW-1134">Transmembrane beta strand</keyword>
<evidence type="ECO:0000259" key="10">
    <source>
        <dbReference type="Pfam" id="PF13953"/>
    </source>
</evidence>
<dbReference type="InterPro" id="IPR043142">
    <property type="entry name" value="PapC-like_C_sf"/>
</dbReference>
<proteinExistence type="inferred from homology"/>
<keyword evidence="13" id="KW-1185">Reference proteome</keyword>
<dbReference type="PANTHER" id="PTHR30451:SF8">
    <property type="entry name" value="FIMBRIAL USHER PROTEIN"/>
    <property type="match status" value="1"/>
</dbReference>
<evidence type="ECO:0000256" key="9">
    <source>
        <dbReference type="SAM" id="SignalP"/>
    </source>
</evidence>
<dbReference type="InterPro" id="IPR037224">
    <property type="entry name" value="PapC_N_sf"/>
</dbReference>